<dbReference type="InParanoid" id="A0A0H2S3F1"/>
<dbReference type="Gene3D" id="1.10.238.10">
    <property type="entry name" value="EF-hand"/>
    <property type="match status" value="2"/>
</dbReference>
<dbReference type="Pfam" id="PF08355">
    <property type="entry name" value="EF_assoc_1"/>
    <property type="match status" value="1"/>
</dbReference>
<keyword evidence="11" id="KW-1133">Transmembrane helix</keyword>
<dbReference type="PANTHER" id="PTHR46819">
    <property type="entry name" value="EF-HAND CALCIUM-BINDING DOMAIN-CONTAINING PROTEIN 7"/>
    <property type="match status" value="1"/>
</dbReference>
<keyword evidence="6" id="KW-0677">Repeat</keyword>
<dbReference type="PROSITE" id="PS51419">
    <property type="entry name" value="RAB"/>
    <property type="match status" value="1"/>
</dbReference>
<keyword evidence="13 15" id="KW-0342">GTP-binding</keyword>
<comment type="similarity">
    <text evidence="3 15">Belongs to the mitochondrial Rho GTPase family.</text>
</comment>
<feature type="domain" description="EF-hand" evidence="16">
    <location>
        <begin position="187"/>
        <end position="222"/>
    </location>
</feature>
<dbReference type="SUPFAM" id="SSF52540">
    <property type="entry name" value="P-loop containing nucleoside triphosphate hydrolases"/>
    <property type="match status" value="2"/>
</dbReference>
<dbReference type="SMART" id="SM00174">
    <property type="entry name" value="RHO"/>
    <property type="match status" value="1"/>
</dbReference>
<evidence type="ECO:0000256" key="15">
    <source>
        <dbReference type="PIRNR" id="PIRNR037488"/>
    </source>
</evidence>
<dbReference type="STRING" id="27342.A0A0H2S3F1"/>
<dbReference type="Pfam" id="PF00071">
    <property type="entry name" value="Ras"/>
    <property type="match status" value="2"/>
</dbReference>
<dbReference type="NCBIfam" id="TIGR00231">
    <property type="entry name" value="small_GTP"/>
    <property type="match status" value="1"/>
</dbReference>
<keyword evidence="5" id="KW-0479">Metal-binding</keyword>
<evidence type="ECO:0000256" key="7">
    <source>
        <dbReference type="ARBA" id="ARBA00022741"/>
    </source>
</evidence>
<dbReference type="CDD" id="cd01892">
    <property type="entry name" value="Miro2"/>
    <property type="match status" value="1"/>
</dbReference>
<feature type="domain" description="Miro" evidence="17">
    <location>
        <begin position="416"/>
        <end position="579"/>
    </location>
</feature>
<evidence type="ECO:0000256" key="9">
    <source>
        <dbReference type="ARBA" id="ARBA00022801"/>
    </source>
</evidence>
<evidence type="ECO:0000313" key="19">
    <source>
        <dbReference type="Proteomes" id="UP000053477"/>
    </source>
</evidence>
<dbReference type="PROSITE" id="PS50222">
    <property type="entry name" value="EF_HAND_2"/>
    <property type="match status" value="2"/>
</dbReference>
<dbReference type="InterPro" id="IPR027417">
    <property type="entry name" value="P-loop_NTPase"/>
</dbReference>
<evidence type="ECO:0000256" key="10">
    <source>
        <dbReference type="ARBA" id="ARBA00022837"/>
    </source>
</evidence>
<dbReference type="InterPro" id="IPR018247">
    <property type="entry name" value="EF_Hand_1_Ca_BS"/>
</dbReference>
<dbReference type="FunFam" id="3.40.50.300:FF:000553">
    <property type="entry name" value="Mitochondrial Rho GTPase"/>
    <property type="match status" value="1"/>
</dbReference>
<comment type="function">
    <text evidence="1 15">Mitochondrial GTPase involved in mitochondrial trafficking. Probably involved in control of anterograde transport of mitochondria and their subcellular distribution.</text>
</comment>
<dbReference type="Pfam" id="PF08356">
    <property type="entry name" value="EF_assoc_2"/>
    <property type="match status" value="1"/>
</dbReference>
<evidence type="ECO:0000259" key="16">
    <source>
        <dbReference type="PROSITE" id="PS50222"/>
    </source>
</evidence>
<dbReference type="PIRSF" id="PIRSF037488">
    <property type="entry name" value="Mt_Rho_GTPase"/>
    <property type="match status" value="1"/>
</dbReference>
<dbReference type="InterPro" id="IPR020860">
    <property type="entry name" value="MIRO_dom"/>
</dbReference>
<dbReference type="PROSITE" id="PS51423">
    <property type="entry name" value="MIRO"/>
    <property type="match status" value="2"/>
</dbReference>
<dbReference type="SMART" id="SM00175">
    <property type="entry name" value="RAB"/>
    <property type="match status" value="1"/>
</dbReference>
<name>A0A0H2S3F1_9AGAM</name>
<evidence type="ECO:0000256" key="1">
    <source>
        <dbReference type="ARBA" id="ARBA00003481"/>
    </source>
</evidence>
<evidence type="ECO:0000256" key="5">
    <source>
        <dbReference type="ARBA" id="ARBA00022723"/>
    </source>
</evidence>
<evidence type="ECO:0000313" key="18">
    <source>
        <dbReference type="EMBL" id="KLO11481.1"/>
    </source>
</evidence>
<evidence type="ECO:0000256" key="12">
    <source>
        <dbReference type="ARBA" id="ARBA00023128"/>
    </source>
</evidence>
<keyword evidence="14 15" id="KW-0472">Membrane</keyword>
<dbReference type="PANTHER" id="PTHR46819:SF1">
    <property type="entry name" value="EF-HAND CALCIUM-BINDING DOMAIN-CONTAINING PROTEIN 7"/>
    <property type="match status" value="1"/>
</dbReference>
<dbReference type="InterPro" id="IPR013567">
    <property type="entry name" value="EF_hand_assoc_2"/>
</dbReference>
<evidence type="ECO:0000259" key="17">
    <source>
        <dbReference type="PROSITE" id="PS51423"/>
    </source>
</evidence>
<dbReference type="InterPro" id="IPR011992">
    <property type="entry name" value="EF-hand-dom_pair"/>
</dbReference>
<comment type="subcellular location">
    <subcellularLocation>
        <location evidence="2 15">Mitochondrion outer membrane</location>
        <topology evidence="2 15">Single-pass type IV membrane protein</topology>
    </subcellularLocation>
</comment>
<dbReference type="InterPro" id="IPR052266">
    <property type="entry name" value="Miro-EF-hand_domain"/>
</dbReference>
<evidence type="ECO:0000256" key="6">
    <source>
        <dbReference type="ARBA" id="ARBA00022737"/>
    </source>
</evidence>
<keyword evidence="9 15" id="KW-0378">Hydrolase</keyword>
<dbReference type="PRINTS" id="PR00449">
    <property type="entry name" value="RASTRNSFRMNG"/>
</dbReference>
<feature type="domain" description="EF-hand" evidence="16">
    <location>
        <begin position="307"/>
        <end position="342"/>
    </location>
</feature>
<dbReference type="EMBL" id="KQ085999">
    <property type="protein sequence ID" value="KLO11481.1"/>
    <property type="molecule type" value="Genomic_DNA"/>
</dbReference>
<dbReference type="SMART" id="SM00173">
    <property type="entry name" value="RAS"/>
    <property type="match status" value="1"/>
</dbReference>
<sequence>MPVRDVRIVLVGDEGVGKSTIVTTIIKEQFLPHVQHIVPQVTIPPEVTSASGTTYIVDTGSRPDDRPHLETEIRKAHVICVVYAIDNNHSFDRIPTYWLPYFRQLGVNVPVLLVGNKIDLRSGIVLNEALEEEIKPIMGEFKEVEACVECSAKESLNVLETIDMAIKAVIYPVAPLYDTREHILKPACANALRRIFKLCDTNKDGIVDRKELNDFQLRCFKNPLQHSEIEGVFSMVRGQLDGGIKNDGLTEAGFVHLQSSFIWRNRADTTWKILWQYGYGMDLKLVEEYLHPKFDVPSDCSVELSQKGYQFLTDIFESYDKDQDGSLNATELKDLFSTTPGNPWIAQNFPSMTIADDSGAVTLQGWLAQWSMTTLLDHKTTLAYLAYLGYGETPQTSALLVTQPRKKDRKKGKVTRNVFLCYVCGAAGSGKTSLLREFIGKPYRKAYEPTSKVISVVNTVDIDGSEKYLVLQEFGSKYEAEALRTSKKTDLPDVIVYVYDSSDTNSFSYISNLRQQYSLNHIPTLFVATKSDLDLAQQRHEVQPDVYCRRLNLRVPVAVSVKDGQMADLFHVICGIALRPLSAIPGSVEGALTPAARIRHLVTWTALFGGLTASLMMVYRTMFRPGGILGTWSTPWVGWLIGRRDL</sequence>
<evidence type="ECO:0000256" key="4">
    <source>
        <dbReference type="ARBA" id="ARBA00022692"/>
    </source>
</evidence>
<dbReference type="InterPro" id="IPR013566">
    <property type="entry name" value="EF_hand_assoc_1"/>
</dbReference>
<evidence type="ECO:0000256" key="14">
    <source>
        <dbReference type="ARBA" id="ARBA00023136"/>
    </source>
</evidence>
<keyword evidence="8 15" id="KW-1000">Mitochondrion outer membrane</keyword>
<keyword evidence="12 15" id="KW-0496">Mitochondrion</keyword>
<dbReference type="Proteomes" id="UP000053477">
    <property type="component" value="Unassembled WGS sequence"/>
</dbReference>
<dbReference type="InterPro" id="IPR001806">
    <property type="entry name" value="Small_GTPase"/>
</dbReference>
<dbReference type="GO" id="GO:0003924">
    <property type="term" value="F:GTPase activity"/>
    <property type="evidence" value="ECO:0007669"/>
    <property type="project" value="InterPro"/>
</dbReference>
<protein>
    <recommendedName>
        <fullName evidence="15">Mitochondrial Rho GTPase</fullName>
        <ecNumber evidence="15">3.6.5.-</ecNumber>
    </recommendedName>
</protein>
<dbReference type="InterPro" id="IPR021181">
    <property type="entry name" value="Miro"/>
</dbReference>
<dbReference type="SMART" id="SM00054">
    <property type="entry name" value="EFh"/>
    <property type="match status" value="2"/>
</dbReference>
<dbReference type="AlphaFoldDB" id="A0A0H2S3F1"/>
<proteinExistence type="inferred from homology"/>
<dbReference type="GO" id="GO:0005525">
    <property type="term" value="F:GTP binding"/>
    <property type="evidence" value="ECO:0007669"/>
    <property type="project" value="UniProtKB-KW"/>
</dbReference>
<keyword evidence="4" id="KW-0812">Transmembrane</keyword>
<evidence type="ECO:0000256" key="11">
    <source>
        <dbReference type="ARBA" id="ARBA00022989"/>
    </source>
</evidence>
<organism evidence="18 19">
    <name type="scientific">Schizopora paradoxa</name>
    <dbReference type="NCBI Taxonomy" id="27342"/>
    <lineage>
        <taxon>Eukaryota</taxon>
        <taxon>Fungi</taxon>
        <taxon>Dikarya</taxon>
        <taxon>Basidiomycota</taxon>
        <taxon>Agaricomycotina</taxon>
        <taxon>Agaricomycetes</taxon>
        <taxon>Hymenochaetales</taxon>
        <taxon>Schizoporaceae</taxon>
        <taxon>Schizopora</taxon>
    </lineage>
</organism>
<dbReference type="InterPro" id="IPR002048">
    <property type="entry name" value="EF_hand_dom"/>
</dbReference>
<dbReference type="Pfam" id="PF13202">
    <property type="entry name" value="EF-hand_5"/>
    <property type="match status" value="2"/>
</dbReference>
<evidence type="ECO:0000256" key="8">
    <source>
        <dbReference type="ARBA" id="ARBA00022787"/>
    </source>
</evidence>
<dbReference type="GO" id="GO:0005741">
    <property type="term" value="C:mitochondrial outer membrane"/>
    <property type="evidence" value="ECO:0007669"/>
    <property type="project" value="UniProtKB-SubCell"/>
</dbReference>
<dbReference type="GO" id="GO:0005509">
    <property type="term" value="F:calcium ion binding"/>
    <property type="evidence" value="ECO:0007669"/>
    <property type="project" value="InterPro"/>
</dbReference>
<dbReference type="SUPFAM" id="SSF47473">
    <property type="entry name" value="EF-hand"/>
    <property type="match status" value="1"/>
</dbReference>
<dbReference type="FunFam" id="1.10.238.10:FF:000011">
    <property type="entry name" value="Mitochondrial Rho GTPase"/>
    <property type="match status" value="1"/>
</dbReference>
<accession>A0A0H2S3F1</accession>
<dbReference type="FunCoup" id="A0A0H2S3F1">
    <property type="interactions" value="368"/>
</dbReference>
<dbReference type="InterPro" id="IPR005225">
    <property type="entry name" value="Small_GTP-bd"/>
</dbReference>
<gene>
    <name evidence="18" type="ORF">SCHPADRAFT_876866</name>
</gene>
<keyword evidence="10 15" id="KW-0106">Calcium</keyword>
<dbReference type="EC" id="3.6.5.-" evidence="15"/>
<evidence type="ECO:0000256" key="3">
    <source>
        <dbReference type="ARBA" id="ARBA00007981"/>
    </source>
</evidence>
<feature type="domain" description="Miro" evidence="17">
    <location>
        <begin position="3"/>
        <end position="171"/>
    </location>
</feature>
<dbReference type="OrthoDB" id="10020961at2759"/>
<dbReference type="Gene3D" id="3.40.50.300">
    <property type="entry name" value="P-loop containing nucleotide triphosphate hydrolases"/>
    <property type="match status" value="2"/>
</dbReference>
<evidence type="ECO:0000256" key="13">
    <source>
        <dbReference type="ARBA" id="ARBA00023134"/>
    </source>
</evidence>
<dbReference type="PROSITE" id="PS00018">
    <property type="entry name" value="EF_HAND_1"/>
    <property type="match status" value="2"/>
</dbReference>
<evidence type="ECO:0000256" key="2">
    <source>
        <dbReference type="ARBA" id="ARBA00004200"/>
    </source>
</evidence>
<keyword evidence="7 15" id="KW-0547">Nucleotide-binding</keyword>
<keyword evidence="19" id="KW-1185">Reference proteome</keyword>
<dbReference type="GO" id="GO:0007005">
    <property type="term" value="P:mitochondrion organization"/>
    <property type="evidence" value="ECO:0007669"/>
    <property type="project" value="InterPro"/>
</dbReference>
<reference evidence="18 19" key="1">
    <citation type="submission" date="2015-04" db="EMBL/GenBank/DDBJ databases">
        <title>Complete genome sequence of Schizopora paradoxa KUC8140, a cosmopolitan wood degrader in East Asia.</title>
        <authorList>
            <consortium name="DOE Joint Genome Institute"/>
            <person name="Min B."/>
            <person name="Park H."/>
            <person name="Jang Y."/>
            <person name="Kim J.-J."/>
            <person name="Kim K.H."/>
            <person name="Pangilinan J."/>
            <person name="Lipzen A."/>
            <person name="Riley R."/>
            <person name="Grigoriev I.V."/>
            <person name="Spatafora J.W."/>
            <person name="Choi I.-G."/>
        </authorList>
    </citation>
    <scope>NUCLEOTIDE SEQUENCE [LARGE SCALE GENOMIC DNA]</scope>
    <source>
        <strain evidence="18 19">KUC8140</strain>
    </source>
</reference>